<dbReference type="Pfam" id="PF01554">
    <property type="entry name" value="MatE"/>
    <property type="match status" value="1"/>
</dbReference>
<evidence type="ECO:0000313" key="8">
    <source>
        <dbReference type="Proteomes" id="UP000593890"/>
    </source>
</evidence>
<feature type="transmembrane region" description="Helical" evidence="6">
    <location>
        <begin position="443"/>
        <end position="466"/>
    </location>
</feature>
<evidence type="ECO:0000256" key="1">
    <source>
        <dbReference type="ARBA" id="ARBA00004651"/>
    </source>
</evidence>
<dbReference type="PANTHER" id="PTHR30250:SF21">
    <property type="entry name" value="LIPID II FLIPPASE MURJ"/>
    <property type="match status" value="1"/>
</dbReference>
<feature type="transmembrane region" description="Helical" evidence="6">
    <location>
        <begin position="248"/>
        <end position="270"/>
    </location>
</feature>
<feature type="transmembrane region" description="Helical" evidence="6">
    <location>
        <begin position="409"/>
        <end position="437"/>
    </location>
</feature>
<evidence type="ECO:0000256" key="2">
    <source>
        <dbReference type="ARBA" id="ARBA00022475"/>
    </source>
</evidence>
<evidence type="ECO:0000256" key="6">
    <source>
        <dbReference type="SAM" id="Phobius"/>
    </source>
</evidence>
<dbReference type="GO" id="GO:0042910">
    <property type="term" value="F:xenobiotic transmembrane transporter activity"/>
    <property type="evidence" value="ECO:0007669"/>
    <property type="project" value="InterPro"/>
</dbReference>
<evidence type="ECO:0000313" key="7">
    <source>
        <dbReference type="EMBL" id="BCI60195.1"/>
    </source>
</evidence>
<gene>
    <name evidence="7" type="ORF">C12CBH8_08340</name>
</gene>
<feature type="transmembrane region" description="Helical" evidence="6">
    <location>
        <begin position="123"/>
        <end position="146"/>
    </location>
</feature>
<keyword evidence="3 6" id="KW-0812">Transmembrane</keyword>
<feature type="transmembrane region" description="Helical" evidence="6">
    <location>
        <begin position="506"/>
        <end position="528"/>
    </location>
</feature>
<feature type="transmembrane region" description="Helical" evidence="6">
    <location>
        <begin position="375"/>
        <end position="397"/>
    </location>
</feature>
<keyword evidence="5 6" id="KW-0472">Membrane</keyword>
<organism evidence="7 8">
    <name type="scientific">Solibaculum mannosilyticum</name>
    <dbReference type="NCBI Taxonomy" id="2780922"/>
    <lineage>
        <taxon>Bacteria</taxon>
        <taxon>Bacillati</taxon>
        <taxon>Bacillota</taxon>
        <taxon>Clostridia</taxon>
        <taxon>Eubacteriales</taxon>
        <taxon>Oscillospiraceae</taxon>
        <taxon>Solibaculum</taxon>
    </lineage>
</organism>
<evidence type="ECO:0008006" key="9">
    <source>
        <dbReference type="Google" id="ProtNLM"/>
    </source>
</evidence>
<feature type="transmembrane region" description="Helical" evidence="6">
    <location>
        <begin position="12"/>
        <end position="32"/>
    </location>
</feature>
<dbReference type="Proteomes" id="UP000593890">
    <property type="component" value="Chromosome"/>
</dbReference>
<keyword evidence="4 6" id="KW-1133">Transmembrane helix</keyword>
<reference evidence="8" key="1">
    <citation type="submission" date="2020-07" db="EMBL/GenBank/DDBJ databases">
        <title>Complete genome sequencing of Clostridia bacterium strain 12CBH8.</title>
        <authorList>
            <person name="Sakamoto M."/>
            <person name="Murakami T."/>
            <person name="Mori H."/>
        </authorList>
    </citation>
    <scope>NUCLEOTIDE SEQUENCE [LARGE SCALE GENOMIC DNA]</scope>
    <source>
        <strain evidence="8">12CBH8</strain>
    </source>
</reference>
<dbReference type="GO" id="GO:0005886">
    <property type="term" value="C:plasma membrane"/>
    <property type="evidence" value="ECO:0007669"/>
    <property type="project" value="UniProtKB-SubCell"/>
</dbReference>
<sequence>MSARTKQNFVHGSIILIAGAILVKVIGALFKIPLDHLIGSTGMGYFGSAYNLFVPIQTIAVAGFPVAISRMVAENVARGRFRDVRRIQKVAARVLIITGLLGSLLMFAGSFLFVRVIDNPNSLYSLLVMSPSIFFLCVMSIQRGYYQGLSNMKPTAISQIIEAMGKLVLGLICANLIINMGMGQFQQSGQVFGHTFETVATSSMSDEELKTLEEQAGKVILVPIEDGATEEEINQLVEQAAHNACLPYASAGAIGGVMLGTVFGAVYLTLRRRIRGDGITKAELAASPEPMSNKALLRTMMAIAIPVALGALANNLSSLIDTITVQSGLSDVMQSSSDTIRQLYEGRLPDGIINSQIPNYLYGSYSGKAITMFNLIPTLTTSVGVSALPAVTAAWTLRDRKATKKSIEAVIKITGLIGIPAGLGISVLAGPIMGLLYGNPKEIAVATPLLTILGICVILLSLITPINSMLQAVGKASTIVKLMLVSAAIKLVFNMVLIHIPAVNIVGAPIGTFASYLFLIVADLYILCKTTKVKLNFTRIFVKPMISGLFCAAAGFSMNGLLGLVLPDKIAVLGAIAVAAVVYVVSLFLLRVMSREDILLLPKGEKIARLLEKRGWIR</sequence>
<dbReference type="Pfam" id="PF01943">
    <property type="entry name" value="Polysacc_synt"/>
    <property type="match status" value="1"/>
</dbReference>
<dbReference type="InterPro" id="IPR002528">
    <property type="entry name" value="MATE_fam"/>
</dbReference>
<dbReference type="InterPro" id="IPR024923">
    <property type="entry name" value="PG_synth_SpoVB"/>
</dbReference>
<accession>A0A7I8D2H8</accession>
<dbReference type="RefSeq" id="WP_215533627.1">
    <property type="nucleotide sequence ID" value="NZ_AP023321.1"/>
</dbReference>
<feature type="transmembrane region" description="Helical" evidence="6">
    <location>
        <begin position="540"/>
        <end position="558"/>
    </location>
</feature>
<feature type="transmembrane region" description="Helical" evidence="6">
    <location>
        <begin position="167"/>
        <end position="185"/>
    </location>
</feature>
<protein>
    <recommendedName>
        <fullName evidence="9">Polysaccharide biosynthesis protein</fullName>
    </recommendedName>
</protein>
<evidence type="ECO:0000256" key="5">
    <source>
        <dbReference type="ARBA" id="ARBA00023136"/>
    </source>
</evidence>
<dbReference type="AlphaFoldDB" id="A0A7I8D2H8"/>
<dbReference type="GO" id="GO:0015297">
    <property type="term" value="F:antiporter activity"/>
    <property type="evidence" value="ECO:0007669"/>
    <property type="project" value="InterPro"/>
</dbReference>
<feature type="transmembrane region" description="Helical" evidence="6">
    <location>
        <begin position="478"/>
        <end position="500"/>
    </location>
</feature>
<dbReference type="CDD" id="cd13124">
    <property type="entry name" value="MATE_SpoVB_like"/>
    <property type="match status" value="1"/>
</dbReference>
<proteinExistence type="predicted"/>
<feature type="transmembrane region" description="Helical" evidence="6">
    <location>
        <begin position="94"/>
        <end position="117"/>
    </location>
</feature>
<dbReference type="EMBL" id="AP023321">
    <property type="protein sequence ID" value="BCI60195.1"/>
    <property type="molecule type" value="Genomic_DNA"/>
</dbReference>
<keyword evidence="8" id="KW-1185">Reference proteome</keyword>
<comment type="subcellular location">
    <subcellularLocation>
        <location evidence="1">Cell membrane</location>
        <topology evidence="1">Multi-pass membrane protein</topology>
    </subcellularLocation>
</comment>
<keyword evidence="2" id="KW-1003">Cell membrane</keyword>
<evidence type="ECO:0000256" key="3">
    <source>
        <dbReference type="ARBA" id="ARBA00022692"/>
    </source>
</evidence>
<dbReference type="InterPro" id="IPR050833">
    <property type="entry name" value="Poly_Biosynth_Transport"/>
</dbReference>
<dbReference type="PANTHER" id="PTHR30250">
    <property type="entry name" value="PST FAMILY PREDICTED COLANIC ACID TRANSPORTER"/>
    <property type="match status" value="1"/>
</dbReference>
<name>A0A7I8D2H8_9FIRM</name>
<dbReference type="InterPro" id="IPR002797">
    <property type="entry name" value="Polysacc_synth"/>
</dbReference>
<feature type="transmembrane region" description="Helical" evidence="6">
    <location>
        <begin position="570"/>
        <end position="590"/>
    </location>
</feature>
<evidence type="ECO:0000256" key="4">
    <source>
        <dbReference type="ARBA" id="ARBA00022989"/>
    </source>
</evidence>
<feature type="transmembrane region" description="Helical" evidence="6">
    <location>
        <begin position="52"/>
        <end position="73"/>
    </location>
</feature>
<dbReference type="KEGG" id="sman:C12CBH8_08340"/>